<dbReference type="InterPro" id="IPR050300">
    <property type="entry name" value="GDXG_lipolytic_enzyme"/>
</dbReference>
<feature type="domain" description="Alpha/beta hydrolase fold-3" evidence="2">
    <location>
        <begin position="94"/>
        <end position="301"/>
    </location>
</feature>
<dbReference type="STRING" id="472181.SAMN05216271_2362"/>
<dbReference type="AlphaFoldDB" id="A0A1H1TUF3"/>
<evidence type="ECO:0000313" key="4">
    <source>
        <dbReference type="Proteomes" id="UP000243413"/>
    </source>
</evidence>
<evidence type="ECO:0000256" key="1">
    <source>
        <dbReference type="ARBA" id="ARBA00022801"/>
    </source>
</evidence>
<accession>A0A1H1TUF3</accession>
<dbReference type="RefSeq" id="WP_092286874.1">
    <property type="nucleotide sequence ID" value="NZ_LT629763.1"/>
</dbReference>
<reference evidence="4" key="1">
    <citation type="submission" date="2016-10" db="EMBL/GenBank/DDBJ databases">
        <authorList>
            <person name="Varghese N."/>
            <person name="Submissions S."/>
        </authorList>
    </citation>
    <scope>NUCLEOTIDE SEQUENCE [LARGE SCALE GENOMIC DNA]</scope>
    <source>
        <strain evidence="4">JCM 14963</strain>
    </source>
</reference>
<dbReference type="Pfam" id="PF07859">
    <property type="entry name" value="Abhydrolase_3"/>
    <property type="match status" value="1"/>
</dbReference>
<dbReference type="OrthoDB" id="9806180at2"/>
<name>A0A1H1TUF3_9GAMM</name>
<dbReference type="Gene3D" id="3.40.50.1820">
    <property type="entry name" value="alpha/beta hydrolase"/>
    <property type="match status" value="1"/>
</dbReference>
<dbReference type="SUPFAM" id="SSF53474">
    <property type="entry name" value="alpha/beta-Hydrolases"/>
    <property type="match status" value="1"/>
</dbReference>
<dbReference type="PANTHER" id="PTHR48081">
    <property type="entry name" value="AB HYDROLASE SUPERFAMILY PROTEIN C4A8.06C"/>
    <property type="match status" value="1"/>
</dbReference>
<dbReference type="InterPro" id="IPR013094">
    <property type="entry name" value="AB_hydrolase_3"/>
</dbReference>
<organism evidence="3 4">
    <name type="scientific">Halopseudomonas sabulinigri</name>
    <dbReference type="NCBI Taxonomy" id="472181"/>
    <lineage>
        <taxon>Bacteria</taxon>
        <taxon>Pseudomonadati</taxon>
        <taxon>Pseudomonadota</taxon>
        <taxon>Gammaproteobacteria</taxon>
        <taxon>Pseudomonadales</taxon>
        <taxon>Pseudomonadaceae</taxon>
        <taxon>Halopseudomonas</taxon>
    </lineage>
</organism>
<dbReference type="EMBL" id="LT629763">
    <property type="protein sequence ID" value="SDS63731.1"/>
    <property type="molecule type" value="Genomic_DNA"/>
</dbReference>
<protein>
    <submittedName>
        <fullName evidence="3">Acetyl esterase/lipase</fullName>
    </submittedName>
</protein>
<dbReference type="GO" id="GO:0016787">
    <property type="term" value="F:hydrolase activity"/>
    <property type="evidence" value="ECO:0007669"/>
    <property type="project" value="UniProtKB-KW"/>
</dbReference>
<keyword evidence="1" id="KW-0378">Hydrolase</keyword>
<gene>
    <name evidence="3" type="ORF">SAMN05216271_2362</name>
</gene>
<dbReference type="Proteomes" id="UP000243413">
    <property type="component" value="Chromosome I"/>
</dbReference>
<dbReference type="InterPro" id="IPR029058">
    <property type="entry name" value="AB_hydrolase_fold"/>
</dbReference>
<evidence type="ECO:0000313" key="3">
    <source>
        <dbReference type="EMBL" id="SDS63731.1"/>
    </source>
</evidence>
<proteinExistence type="predicted"/>
<sequence length="330" mass="36188">MSGQPAYLMRWPASPQQLEQVQAFNKKLARLPRLKLFNRAVLRLVQGLLRVSQLGAAWRLRKHGLRAETRRVEIDGVAVSVRIIRPATRAKGVVLDIHGGAWVIGNAQMNDKFNIAMVKECEVAVVSVDYRLAVSAPMEALIEDCLCAARWLLDDTNSEFAGLPVTVVGESAGGHLAVATLLQLKRWPALLARVKGALLYYGVYDLTGTPSVRAAPPDTLLLDGPGMVDAMRMLTPELSDEQRRASPLSPLHGDFTGFPPALMFAGEQDPLLDDSCLLAERWCRSAEVECHVLPSSPHGVIHFPVTLAADVLAYARSWIAARNAAFYRPR</sequence>
<evidence type="ECO:0000259" key="2">
    <source>
        <dbReference type="Pfam" id="PF07859"/>
    </source>
</evidence>